<evidence type="ECO:0000313" key="2">
    <source>
        <dbReference type="Proteomes" id="UP000297422"/>
    </source>
</evidence>
<dbReference type="EMBL" id="RQGT01000082">
    <property type="protein sequence ID" value="TGM13608.1"/>
    <property type="molecule type" value="Genomic_DNA"/>
</dbReference>
<dbReference type="RefSeq" id="WP_135685654.1">
    <property type="nucleotide sequence ID" value="NZ_RQEQ01000050.1"/>
</dbReference>
<reference evidence="2" key="1">
    <citation type="journal article" date="2019" name="PLoS Negl. Trop. Dis.">
        <title>Revisiting the worldwide diversity of Leptospira species in the environment.</title>
        <authorList>
            <person name="Vincent A.T."/>
            <person name="Schiettekatte O."/>
            <person name="Bourhy P."/>
            <person name="Veyrier F.J."/>
            <person name="Picardeau M."/>
        </authorList>
    </citation>
    <scope>NUCLEOTIDE SEQUENCE [LARGE SCALE GENOMIC DNA]</scope>
    <source>
        <strain evidence="2">201702407</strain>
    </source>
</reference>
<dbReference type="Proteomes" id="UP000297422">
    <property type="component" value="Unassembled WGS sequence"/>
</dbReference>
<evidence type="ECO:0000313" key="1">
    <source>
        <dbReference type="EMBL" id="TGM13608.1"/>
    </source>
</evidence>
<comment type="caution">
    <text evidence="1">The sequence shown here is derived from an EMBL/GenBank/DDBJ whole genome shotgun (WGS) entry which is preliminary data.</text>
</comment>
<organism evidence="1 2">
    <name type="scientific">Leptospira stimsonii</name>
    <dbReference type="NCBI Taxonomy" id="2202203"/>
    <lineage>
        <taxon>Bacteria</taxon>
        <taxon>Pseudomonadati</taxon>
        <taxon>Spirochaetota</taxon>
        <taxon>Spirochaetia</taxon>
        <taxon>Leptospirales</taxon>
        <taxon>Leptospiraceae</taxon>
        <taxon>Leptospira</taxon>
    </lineage>
</organism>
<keyword evidence="2" id="KW-1185">Reference proteome</keyword>
<gene>
    <name evidence="1" type="ORF">EHQ90_13695</name>
</gene>
<name>A0ABY2N0M2_9LEPT</name>
<accession>A0ABY2N0M2</accession>
<protein>
    <submittedName>
        <fullName evidence="1">Uncharacterized protein</fullName>
    </submittedName>
</protein>
<proteinExistence type="predicted"/>
<sequence length="61" mass="7201">MNINPTKFLEREKALKTWPQEKNQSLLLDKMENLFHSMPKEKVYEKLKFGLESALIDSCCN</sequence>